<gene>
    <name evidence="1" type="ORF">T11_16378</name>
</gene>
<comment type="caution">
    <text evidence="1">The sequence shown here is derived from an EMBL/GenBank/DDBJ whole genome shotgun (WGS) entry which is preliminary data.</text>
</comment>
<reference evidence="1 2" key="1">
    <citation type="submission" date="2015-01" db="EMBL/GenBank/DDBJ databases">
        <title>Evolution of Trichinella species and genotypes.</title>
        <authorList>
            <person name="Korhonen P.K."/>
            <person name="Edoardo P."/>
            <person name="Giuseppe L.R."/>
            <person name="Gasser R.B."/>
        </authorList>
    </citation>
    <scope>NUCLEOTIDE SEQUENCE [LARGE SCALE GENOMIC DNA]</scope>
    <source>
        <strain evidence="1">ISS1029</strain>
    </source>
</reference>
<name>A0A0V1H5K4_9BILA</name>
<protein>
    <submittedName>
        <fullName evidence="1">Uncharacterized protein</fullName>
    </submittedName>
</protein>
<accession>A0A0V1H5K4</accession>
<keyword evidence="2" id="KW-1185">Reference proteome</keyword>
<dbReference type="AlphaFoldDB" id="A0A0V1H5K4"/>
<dbReference type="EMBL" id="JYDP01000132">
    <property type="protein sequence ID" value="KRZ05729.1"/>
    <property type="molecule type" value="Genomic_DNA"/>
</dbReference>
<dbReference type="Proteomes" id="UP000055024">
    <property type="component" value="Unassembled WGS sequence"/>
</dbReference>
<organism evidence="1 2">
    <name type="scientific">Trichinella zimbabwensis</name>
    <dbReference type="NCBI Taxonomy" id="268475"/>
    <lineage>
        <taxon>Eukaryota</taxon>
        <taxon>Metazoa</taxon>
        <taxon>Ecdysozoa</taxon>
        <taxon>Nematoda</taxon>
        <taxon>Enoplea</taxon>
        <taxon>Dorylaimia</taxon>
        <taxon>Trichinellida</taxon>
        <taxon>Trichinellidae</taxon>
        <taxon>Trichinella</taxon>
    </lineage>
</organism>
<sequence length="94" mass="11201">MNISDNTILYNMNNEEKKRKRCRHEEKRGRHEAEQLKRKKDWARILRKGEVIPIHAEACFDKVNFLLWHFLSDKYSLGEFNSAFPLFVSYSGIG</sequence>
<proteinExistence type="predicted"/>
<evidence type="ECO:0000313" key="2">
    <source>
        <dbReference type="Proteomes" id="UP000055024"/>
    </source>
</evidence>
<evidence type="ECO:0000313" key="1">
    <source>
        <dbReference type="EMBL" id="KRZ05729.1"/>
    </source>
</evidence>